<dbReference type="Proteomes" id="UP000515158">
    <property type="component" value="Unplaced"/>
</dbReference>
<dbReference type="KEGG" id="tpal:117650455"/>
<evidence type="ECO:0000313" key="2">
    <source>
        <dbReference type="RefSeq" id="XP_034249796.1"/>
    </source>
</evidence>
<dbReference type="AlphaFoldDB" id="A0A6P8ZY92"/>
<dbReference type="GeneID" id="117650455"/>
<dbReference type="InParanoid" id="A0A6P8ZY92"/>
<dbReference type="RefSeq" id="XP_034249796.1">
    <property type="nucleotide sequence ID" value="XM_034393905.1"/>
</dbReference>
<proteinExistence type="predicted"/>
<accession>A0A6P8ZY92</accession>
<sequence>MSADSLAAIMATSGTAIAAAYQPPPSSACSVGNTLNEPPHNSIVTSANLGRPLLWLDEDFPVSYNTPPPPLPPKRQRAPRAIRKTAYTAAAASAASAADAKKQRPAVPDLMAIEKFLDSPLAVSRYNPVSFLEDFVFDNAPCHDLPHPKERVERVDRVDRHWPPRSVDTSPSSSVSAISPIGCSSFWPPPSADLSSPVWSPPAVQDRASPTSLVDVFEKMRPFSFC</sequence>
<gene>
    <name evidence="2" type="primary">LOC117650455</name>
</gene>
<name>A0A6P8ZY92_THRPL</name>
<organism evidence="2">
    <name type="scientific">Thrips palmi</name>
    <name type="common">Melon thrips</name>
    <dbReference type="NCBI Taxonomy" id="161013"/>
    <lineage>
        <taxon>Eukaryota</taxon>
        <taxon>Metazoa</taxon>
        <taxon>Ecdysozoa</taxon>
        <taxon>Arthropoda</taxon>
        <taxon>Hexapoda</taxon>
        <taxon>Insecta</taxon>
        <taxon>Pterygota</taxon>
        <taxon>Neoptera</taxon>
        <taxon>Paraneoptera</taxon>
        <taxon>Thysanoptera</taxon>
        <taxon>Terebrantia</taxon>
        <taxon>Thripoidea</taxon>
        <taxon>Thripidae</taxon>
        <taxon>Thrips</taxon>
    </lineage>
</organism>
<keyword evidence="1" id="KW-1185">Reference proteome</keyword>
<protein>
    <submittedName>
        <fullName evidence="2">Uncharacterized protein LOC117650455</fullName>
    </submittedName>
</protein>
<evidence type="ECO:0000313" key="1">
    <source>
        <dbReference type="Proteomes" id="UP000515158"/>
    </source>
</evidence>
<reference evidence="2" key="1">
    <citation type="submission" date="2025-08" db="UniProtKB">
        <authorList>
            <consortium name="RefSeq"/>
        </authorList>
    </citation>
    <scope>IDENTIFICATION</scope>
    <source>
        <tissue evidence="2">Total insect</tissue>
    </source>
</reference>